<proteinExistence type="predicted"/>
<organism evidence="1 2">
    <name type="scientific">Gaoshiqia sediminis</name>
    <dbReference type="NCBI Taxonomy" id="2986998"/>
    <lineage>
        <taxon>Bacteria</taxon>
        <taxon>Pseudomonadati</taxon>
        <taxon>Bacteroidota</taxon>
        <taxon>Bacteroidia</taxon>
        <taxon>Marinilabiliales</taxon>
        <taxon>Prolixibacteraceae</taxon>
        <taxon>Gaoshiqia</taxon>
    </lineage>
</organism>
<reference evidence="1" key="1">
    <citation type="submission" date="2022-10" db="EMBL/GenBank/DDBJ databases">
        <title>Gaoshiqiia sediminis gen. nov., sp. nov., isolated from coastal sediment.</title>
        <authorList>
            <person name="Yu W.X."/>
            <person name="Mu D.S."/>
            <person name="Du J.Z."/>
            <person name="Liang Y.Q."/>
        </authorList>
    </citation>
    <scope>NUCLEOTIDE SEQUENCE</scope>
    <source>
        <strain evidence="1">A06</strain>
    </source>
</reference>
<dbReference type="Pfam" id="PF10604">
    <property type="entry name" value="Polyketide_cyc2"/>
    <property type="match status" value="1"/>
</dbReference>
<dbReference type="Gene3D" id="3.30.530.20">
    <property type="match status" value="1"/>
</dbReference>
<dbReference type="InterPro" id="IPR023393">
    <property type="entry name" value="START-like_dom_sf"/>
</dbReference>
<evidence type="ECO:0000313" key="2">
    <source>
        <dbReference type="Proteomes" id="UP001163821"/>
    </source>
</evidence>
<dbReference type="AlphaFoldDB" id="A0AA41Y5J2"/>
<protein>
    <submittedName>
        <fullName evidence="1">SRPBCC family protein</fullName>
    </submittedName>
</protein>
<keyword evidence="2" id="KW-1185">Reference proteome</keyword>
<name>A0AA41Y5J2_9BACT</name>
<sequence length="142" mass="15901">MKIETNKNAPAWHREELLIDAPADRVYAILADIRNWAHWQSGVSKTKLHGKIVPGTSFDWKADGFSIKSDVHTAAAPLEFGWTGRMLWLKAVHNWTFYPEGNRTLVVVEESVEGFGAGLMQKALANGMKKSLLELKAEVERA</sequence>
<accession>A0AA41Y5J2</accession>
<dbReference type="EMBL" id="JAPAAF010000001">
    <property type="protein sequence ID" value="MCW0481273.1"/>
    <property type="molecule type" value="Genomic_DNA"/>
</dbReference>
<gene>
    <name evidence="1" type="ORF">N2K84_00935</name>
</gene>
<comment type="caution">
    <text evidence="1">The sequence shown here is derived from an EMBL/GenBank/DDBJ whole genome shotgun (WGS) entry which is preliminary data.</text>
</comment>
<dbReference type="Proteomes" id="UP001163821">
    <property type="component" value="Unassembled WGS sequence"/>
</dbReference>
<dbReference type="InterPro" id="IPR019587">
    <property type="entry name" value="Polyketide_cyclase/dehydratase"/>
</dbReference>
<evidence type="ECO:0000313" key="1">
    <source>
        <dbReference type="EMBL" id="MCW0481273.1"/>
    </source>
</evidence>
<dbReference type="SUPFAM" id="SSF55961">
    <property type="entry name" value="Bet v1-like"/>
    <property type="match status" value="1"/>
</dbReference>
<dbReference type="RefSeq" id="WP_282589877.1">
    <property type="nucleotide sequence ID" value="NZ_JAPAAF010000001.1"/>
</dbReference>